<dbReference type="Proteomes" id="UP001139006">
    <property type="component" value="Unassembled WGS sequence"/>
</dbReference>
<dbReference type="RefSeq" id="WP_253361714.1">
    <property type="nucleotide sequence ID" value="NZ_JAIULA010000022.1"/>
</dbReference>
<organism evidence="1 2">
    <name type="scientific">Ligilactobacillus ubinensis</name>
    <dbReference type="NCBI Taxonomy" id="2876789"/>
    <lineage>
        <taxon>Bacteria</taxon>
        <taxon>Bacillati</taxon>
        <taxon>Bacillota</taxon>
        <taxon>Bacilli</taxon>
        <taxon>Lactobacillales</taxon>
        <taxon>Lactobacillaceae</taxon>
        <taxon>Ligilactobacillus</taxon>
    </lineage>
</organism>
<comment type="caution">
    <text evidence="1">The sequence shown here is derived from an EMBL/GenBank/DDBJ whole genome shotgun (WGS) entry which is preliminary data.</text>
</comment>
<evidence type="ECO:0000313" key="1">
    <source>
        <dbReference type="EMBL" id="MCP0887643.1"/>
    </source>
</evidence>
<accession>A0A9X2FR63</accession>
<proteinExistence type="predicted"/>
<gene>
    <name evidence="1" type="ORF">LB941_09895</name>
</gene>
<evidence type="ECO:0000313" key="2">
    <source>
        <dbReference type="Proteomes" id="UP001139006"/>
    </source>
</evidence>
<name>A0A9X2FR63_9LACO</name>
<reference evidence="1 2" key="1">
    <citation type="journal article" date="2023" name="Int. J. Syst. Evol. Microbiol.">
        <title>Ligilactobacillus ubinensis sp. nov., a novel species isolated from the wild ferment of a durian fruit (Durio zibethinus).</title>
        <authorList>
            <person name="Heng Y.C."/>
            <person name="Menon N."/>
            <person name="Chen B."/>
            <person name="Loo B.Z.L."/>
            <person name="Wong G.W.J."/>
            <person name="Lim A.C.H."/>
            <person name="Silvaraju S."/>
            <person name="Kittelmann S."/>
        </authorList>
    </citation>
    <scope>NUCLEOTIDE SEQUENCE [LARGE SCALE GENOMIC DNA]</scope>
    <source>
        <strain evidence="1 2">WILCCON 0076</strain>
    </source>
</reference>
<sequence length="90" mass="10808">MGYRYDTNHLTSQQKAIINANDENSKLLEKESKKEERYQKIMTTRQTGGLLQSYKPYVLASVSRRWLFISKSNCICHFCYRFKRYLNYLP</sequence>
<protein>
    <submittedName>
        <fullName evidence="1">Uncharacterized protein</fullName>
    </submittedName>
</protein>
<keyword evidence="2" id="KW-1185">Reference proteome</keyword>
<dbReference type="EMBL" id="JAIULA010000022">
    <property type="protein sequence ID" value="MCP0887643.1"/>
    <property type="molecule type" value="Genomic_DNA"/>
</dbReference>
<dbReference type="AlphaFoldDB" id="A0A9X2FR63"/>